<feature type="binding site" evidence="7">
    <location>
        <position position="9"/>
    </location>
    <ligand>
        <name>Mg(2+)</name>
        <dbReference type="ChEBI" id="CHEBI:18420"/>
        <label>1</label>
    </ligand>
</feature>
<dbReference type="EMBL" id="CP014229">
    <property type="protein sequence ID" value="AMD89150.1"/>
    <property type="molecule type" value="Genomic_DNA"/>
</dbReference>
<dbReference type="InterPro" id="IPR004808">
    <property type="entry name" value="AP_endonuc_1"/>
</dbReference>
<dbReference type="NCBIfam" id="TIGR00633">
    <property type="entry name" value="xth"/>
    <property type="match status" value="1"/>
</dbReference>
<sequence length="268" mass="30883">MRIKLVSWNVNGLRALSAKPEWEWFTRTDAQIVALQETKAHPEQLKEELASPEGWEAHWSSSHVKKGYSGVAVFSRMTPLAVRAELPDPQWQGEGRLLHLEFPDFHFFNGYFPNGGAEELDENGKPTGRFKRVPYKMGFFEAFLNYAEECRKSKPIVVCGDFNIAHQAIDLARPKQNVKNTGFLPEERAFLDRFTAMGYVDTFRKVHGDQPDQYSWWSYKTRAREKNIGWRIDYFFVSEELAPAVSDAWIENSVYGSDHCPVGLELEL</sequence>
<keyword evidence="5 7" id="KW-0460">Magnesium</keyword>
<dbReference type="RefSeq" id="WP_062251579.1">
    <property type="nucleotide sequence ID" value="NZ_CP014229.1"/>
</dbReference>
<evidence type="ECO:0000259" key="9">
    <source>
        <dbReference type="Pfam" id="PF03372"/>
    </source>
</evidence>
<feature type="active site" description="Proton acceptor" evidence="6">
    <location>
        <position position="259"/>
    </location>
</feature>
<organism evidence="10 11">
    <name type="scientific">Desulfovibrio fairfieldensis</name>
    <dbReference type="NCBI Taxonomy" id="44742"/>
    <lineage>
        <taxon>Bacteria</taxon>
        <taxon>Pseudomonadati</taxon>
        <taxon>Thermodesulfobacteriota</taxon>
        <taxon>Desulfovibrionia</taxon>
        <taxon>Desulfovibrionales</taxon>
        <taxon>Desulfovibrionaceae</taxon>
        <taxon>Desulfovibrio</taxon>
    </lineage>
</organism>
<dbReference type="PROSITE" id="PS51435">
    <property type="entry name" value="AP_NUCLEASE_F1_4"/>
    <property type="match status" value="1"/>
</dbReference>
<dbReference type="Pfam" id="PF03372">
    <property type="entry name" value="Exo_endo_phos"/>
    <property type="match status" value="1"/>
</dbReference>
<dbReference type="GO" id="GO:0003906">
    <property type="term" value="F:DNA-(apurinic or apyrimidinic site) endonuclease activity"/>
    <property type="evidence" value="ECO:0007669"/>
    <property type="project" value="TreeGrafter"/>
</dbReference>
<evidence type="ECO:0000256" key="8">
    <source>
        <dbReference type="PIRSR" id="PIRSR604808-3"/>
    </source>
</evidence>
<dbReference type="STRING" id="44742.AXF13_02930"/>
<evidence type="ECO:0000256" key="7">
    <source>
        <dbReference type="PIRSR" id="PIRSR604808-2"/>
    </source>
</evidence>
<feature type="domain" description="Endonuclease/exonuclease/phosphatase" evidence="9">
    <location>
        <begin position="6"/>
        <end position="259"/>
    </location>
</feature>
<feature type="active site" evidence="6">
    <location>
        <position position="111"/>
    </location>
</feature>
<dbReference type="InterPro" id="IPR020848">
    <property type="entry name" value="AP_endonuclease_F1_CS"/>
</dbReference>
<dbReference type="GO" id="GO:0006284">
    <property type="term" value="P:base-excision repair"/>
    <property type="evidence" value="ECO:0007669"/>
    <property type="project" value="TreeGrafter"/>
</dbReference>
<dbReference type="InterPro" id="IPR005135">
    <property type="entry name" value="Endo/exonuclease/phosphatase"/>
</dbReference>
<dbReference type="GO" id="GO:0046872">
    <property type="term" value="F:metal ion binding"/>
    <property type="evidence" value="ECO:0007669"/>
    <property type="project" value="UniProtKB-KW"/>
</dbReference>
<reference evidence="11" key="1">
    <citation type="submission" date="2016-02" db="EMBL/GenBank/DDBJ databases">
        <authorList>
            <person name="Holder M.E."/>
            <person name="Ajami N.J."/>
            <person name="Petrosino J.F."/>
        </authorList>
    </citation>
    <scope>NUCLEOTIDE SEQUENCE [LARGE SCALE GENOMIC DNA]</scope>
    <source>
        <strain evidence="11">CCUG 45958</strain>
    </source>
</reference>
<proteinExistence type="inferred from homology"/>
<dbReference type="Gene3D" id="3.60.10.10">
    <property type="entry name" value="Endonuclease/exonuclease/phosphatase"/>
    <property type="match status" value="1"/>
</dbReference>
<evidence type="ECO:0000256" key="4">
    <source>
        <dbReference type="ARBA" id="ARBA00022801"/>
    </source>
</evidence>
<feature type="binding site" evidence="7">
    <location>
        <position position="37"/>
    </location>
    <ligand>
        <name>Mg(2+)</name>
        <dbReference type="ChEBI" id="CHEBI:18420"/>
        <label>1</label>
    </ligand>
</feature>
<dbReference type="NCBIfam" id="TIGR00195">
    <property type="entry name" value="exoDNase_III"/>
    <property type="match status" value="1"/>
</dbReference>
<keyword evidence="11" id="KW-1185">Reference proteome</keyword>
<dbReference type="PANTHER" id="PTHR22748">
    <property type="entry name" value="AP ENDONUCLEASE"/>
    <property type="match status" value="1"/>
</dbReference>
<feature type="site" description="Interaction with DNA substrate" evidence="8">
    <location>
        <position position="259"/>
    </location>
</feature>
<dbReference type="PROSITE" id="PS00727">
    <property type="entry name" value="AP_NUCLEASE_F1_2"/>
    <property type="match status" value="1"/>
</dbReference>
<feature type="binding site" evidence="7">
    <location>
        <position position="258"/>
    </location>
    <ligand>
        <name>Mg(2+)</name>
        <dbReference type="ChEBI" id="CHEBI:18420"/>
        <label>1</label>
    </ligand>
</feature>
<gene>
    <name evidence="10" type="ORF">AXF13_02930</name>
</gene>
<protein>
    <submittedName>
        <fullName evidence="10">Exodeoxyribonuclease III</fullName>
    </submittedName>
</protein>
<evidence type="ECO:0000256" key="3">
    <source>
        <dbReference type="ARBA" id="ARBA00022723"/>
    </source>
</evidence>
<comment type="similarity">
    <text evidence="2">Belongs to the DNA repair enzymes AP/ExoA family.</text>
</comment>
<dbReference type="AlphaFoldDB" id="A0A109W3R3"/>
<evidence type="ECO:0000313" key="10">
    <source>
        <dbReference type="EMBL" id="AMD89150.1"/>
    </source>
</evidence>
<evidence type="ECO:0000256" key="6">
    <source>
        <dbReference type="PIRSR" id="PIRSR604808-1"/>
    </source>
</evidence>
<feature type="site" description="Important for catalytic activity" evidence="8">
    <location>
        <position position="233"/>
    </location>
</feature>
<name>A0A109W3R3_9BACT</name>
<dbReference type="PANTHER" id="PTHR22748:SF6">
    <property type="entry name" value="DNA-(APURINIC OR APYRIMIDINIC SITE) ENDONUCLEASE"/>
    <property type="match status" value="1"/>
</dbReference>
<evidence type="ECO:0000256" key="2">
    <source>
        <dbReference type="ARBA" id="ARBA00007092"/>
    </source>
</evidence>
<dbReference type="KEGG" id="dfi:AXF13_02930"/>
<evidence type="ECO:0000313" key="11">
    <source>
        <dbReference type="Proteomes" id="UP000069241"/>
    </source>
</evidence>
<dbReference type="SUPFAM" id="SSF56219">
    <property type="entry name" value="DNase I-like"/>
    <property type="match status" value="1"/>
</dbReference>
<feature type="binding site" evidence="7">
    <location>
        <position position="259"/>
    </location>
    <ligand>
        <name>Mg(2+)</name>
        <dbReference type="ChEBI" id="CHEBI:18420"/>
        <label>1</label>
    </ligand>
</feature>
<evidence type="ECO:0000256" key="5">
    <source>
        <dbReference type="ARBA" id="ARBA00022842"/>
    </source>
</evidence>
<feature type="site" description="Transition state stabilizer" evidence="8">
    <location>
        <position position="163"/>
    </location>
</feature>
<keyword evidence="3 7" id="KW-0479">Metal-binding</keyword>
<keyword evidence="4" id="KW-0378">Hydrolase</keyword>
<keyword evidence="7" id="KW-0464">Manganese</keyword>
<feature type="active site" description="Proton donor/acceptor" evidence="6">
    <location>
        <position position="161"/>
    </location>
</feature>
<dbReference type="GO" id="GO:0008311">
    <property type="term" value="F:double-stranded DNA 3'-5' DNA exonuclease activity"/>
    <property type="evidence" value="ECO:0007669"/>
    <property type="project" value="TreeGrafter"/>
</dbReference>
<feature type="binding site" evidence="7">
    <location>
        <position position="161"/>
    </location>
    <ligand>
        <name>Mg(2+)</name>
        <dbReference type="ChEBI" id="CHEBI:18420"/>
        <label>1</label>
    </ligand>
</feature>
<accession>A0A109W3R3</accession>
<dbReference type="GO" id="GO:0003677">
    <property type="term" value="F:DNA binding"/>
    <property type="evidence" value="ECO:0007669"/>
    <property type="project" value="InterPro"/>
</dbReference>
<feature type="binding site" evidence="7">
    <location>
        <position position="163"/>
    </location>
    <ligand>
        <name>Mg(2+)</name>
        <dbReference type="ChEBI" id="CHEBI:18420"/>
        <label>1</label>
    </ligand>
</feature>
<comment type="cofactor">
    <cofactor evidence="1">
        <name>Mn(2+)</name>
        <dbReference type="ChEBI" id="CHEBI:29035"/>
    </cofactor>
</comment>
<dbReference type="GO" id="GO:0008081">
    <property type="term" value="F:phosphoric diester hydrolase activity"/>
    <property type="evidence" value="ECO:0007669"/>
    <property type="project" value="TreeGrafter"/>
</dbReference>
<dbReference type="InterPro" id="IPR036691">
    <property type="entry name" value="Endo/exonu/phosph_ase_sf"/>
</dbReference>
<evidence type="ECO:0000256" key="1">
    <source>
        <dbReference type="ARBA" id="ARBA00001936"/>
    </source>
</evidence>
<dbReference type="Proteomes" id="UP000069241">
    <property type="component" value="Chromosome"/>
</dbReference>
<comment type="cofactor">
    <cofactor evidence="7">
        <name>Mg(2+)</name>
        <dbReference type="ChEBI" id="CHEBI:18420"/>
    </cofactor>
    <cofactor evidence="7">
        <name>Mn(2+)</name>
        <dbReference type="ChEBI" id="CHEBI:29035"/>
    </cofactor>
    <text evidence="7">Probably binds two magnesium or manganese ions per subunit.</text>
</comment>